<dbReference type="SUPFAM" id="SSF55315">
    <property type="entry name" value="L30e-like"/>
    <property type="match status" value="1"/>
</dbReference>
<dbReference type="KEGG" id="ttf:THTE_1860"/>
<dbReference type="Gene3D" id="3.30.1330.30">
    <property type="match status" value="1"/>
</dbReference>
<evidence type="ECO:0000256" key="2">
    <source>
        <dbReference type="ARBA" id="ARBA00022603"/>
    </source>
</evidence>
<dbReference type="InterPro" id="IPR053888">
    <property type="entry name" value="MRM3-like_sub_bind"/>
</dbReference>
<dbReference type="GO" id="GO:0006396">
    <property type="term" value="P:RNA processing"/>
    <property type="evidence" value="ECO:0007669"/>
    <property type="project" value="InterPro"/>
</dbReference>
<dbReference type="InterPro" id="IPR029026">
    <property type="entry name" value="tRNA_m1G_MTases_N"/>
</dbReference>
<gene>
    <name evidence="5" type="ORF">THTE_1860</name>
</gene>
<name>A0A286RET6_9BACT</name>
<dbReference type="InterPro" id="IPR029064">
    <property type="entry name" value="Ribosomal_eL30-like_sf"/>
</dbReference>
<dbReference type="GO" id="GO:0008173">
    <property type="term" value="F:RNA methyltransferase activity"/>
    <property type="evidence" value="ECO:0007669"/>
    <property type="project" value="InterPro"/>
</dbReference>
<dbReference type="InterPro" id="IPR001537">
    <property type="entry name" value="SpoU_MeTrfase"/>
</dbReference>
<evidence type="ECO:0000256" key="1">
    <source>
        <dbReference type="ARBA" id="ARBA00007228"/>
    </source>
</evidence>
<dbReference type="InterPro" id="IPR051259">
    <property type="entry name" value="rRNA_Methyltransferase"/>
</dbReference>
<evidence type="ECO:0000313" key="5">
    <source>
        <dbReference type="EMBL" id="ASV74462.1"/>
    </source>
</evidence>
<comment type="similarity">
    <text evidence="1">Belongs to the class IV-like SAM-binding methyltransferase superfamily. RNA methyltransferase TrmH family.</text>
</comment>
<dbReference type="PANTHER" id="PTHR43191">
    <property type="entry name" value="RRNA METHYLTRANSFERASE 3"/>
    <property type="match status" value="1"/>
</dbReference>
<dbReference type="SUPFAM" id="SSF75217">
    <property type="entry name" value="alpha/beta knot"/>
    <property type="match status" value="1"/>
</dbReference>
<dbReference type="PANTHER" id="PTHR43191:SF2">
    <property type="entry name" value="RRNA METHYLTRANSFERASE 3, MITOCHONDRIAL"/>
    <property type="match status" value="1"/>
</dbReference>
<evidence type="ECO:0000313" key="6">
    <source>
        <dbReference type="Proteomes" id="UP000215086"/>
    </source>
</evidence>
<dbReference type="EMBL" id="CP018477">
    <property type="protein sequence ID" value="ASV74462.1"/>
    <property type="molecule type" value="Genomic_DNA"/>
</dbReference>
<dbReference type="RefSeq" id="WP_095414774.1">
    <property type="nucleotide sequence ID" value="NZ_CP018477.1"/>
</dbReference>
<dbReference type="Pfam" id="PF00588">
    <property type="entry name" value="SpoU_methylase"/>
    <property type="match status" value="1"/>
</dbReference>
<keyword evidence="3" id="KW-0808">Transferase</keyword>
<organism evidence="5 6">
    <name type="scientific">Thermogutta terrifontis</name>
    <dbReference type="NCBI Taxonomy" id="1331910"/>
    <lineage>
        <taxon>Bacteria</taxon>
        <taxon>Pseudomonadati</taxon>
        <taxon>Planctomycetota</taxon>
        <taxon>Planctomycetia</taxon>
        <taxon>Pirellulales</taxon>
        <taxon>Thermoguttaceae</taxon>
        <taxon>Thermogutta</taxon>
    </lineage>
</organism>
<reference evidence="5 6" key="1">
    <citation type="journal article" name="Front. Microbiol.">
        <title>Sugar Metabolism of the First Thermophilic Planctomycete Thermogutta terrifontis: Comparative Genomic and Transcriptomic Approaches.</title>
        <authorList>
            <person name="Elcheninov A.G."/>
            <person name="Menzel P."/>
            <person name="Gudbergsdottir S.R."/>
            <person name="Slesarev A.I."/>
            <person name="Kadnikov V.V."/>
            <person name="Krogh A."/>
            <person name="Bonch-Osmolovskaya E.A."/>
            <person name="Peng X."/>
            <person name="Kublanov I.V."/>
        </authorList>
    </citation>
    <scope>NUCLEOTIDE SEQUENCE [LARGE SCALE GENOMIC DNA]</scope>
    <source>
        <strain evidence="5 6">R1</strain>
    </source>
</reference>
<dbReference type="SMART" id="SM00967">
    <property type="entry name" value="SpoU_sub_bind"/>
    <property type="match status" value="1"/>
</dbReference>
<dbReference type="OrthoDB" id="9794400at2"/>
<evidence type="ECO:0000259" key="4">
    <source>
        <dbReference type="SMART" id="SM00967"/>
    </source>
</evidence>
<dbReference type="InterPro" id="IPR029028">
    <property type="entry name" value="Alpha/beta_knot_MTases"/>
</dbReference>
<dbReference type="AlphaFoldDB" id="A0A286RET6"/>
<dbReference type="Proteomes" id="UP000215086">
    <property type="component" value="Chromosome"/>
</dbReference>
<proteinExistence type="inferred from homology"/>
<dbReference type="InterPro" id="IPR013123">
    <property type="entry name" value="SpoU_subst-bd"/>
</dbReference>
<evidence type="ECO:0000256" key="3">
    <source>
        <dbReference type="ARBA" id="ARBA00022679"/>
    </source>
</evidence>
<keyword evidence="6" id="KW-1185">Reference proteome</keyword>
<sequence>MPNHMWLRIESFQNRRVKEAIALRKSDERRNTGRIIIDGVREIERACEAGVLIEEVFYSPTLAPEKARQLVEMLAGRNVTILEVPKRLFEKIAYGEREEGIVAIARSPTFSLKELTLKSGPEAPLVLVVEGIEKPGNLGAMIRTADGAGVAAVVAADIRCDMYNPAAIRASLGTIFCLPVVAASSAEVLEFLQQHALKCVAARVDGAVAYFEEDLTGPTAVVLGSEAEGLSPIWRQGWVKSVRIPMLGRADSLNVSVAAAVLLYEARRQRMVSGVSAQV</sequence>
<dbReference type="GO" id="GO:0005737">
    <property type="term" value="C:cytoplasm"/>
    <property type="evidence" value="ECO:0007669"/>
    <property type="project" value="UniProtKB-ARBA"/>
</dbReference>
<dbReference type="GO" id="GO:0003723">
    <property type="term" value="F:RNA binding"/>
    <property type="evidence" value="ECO:0007669"/>
    <property type="project" value="InterPro"/>
</dbReference>
<dbReference type="Gene3D" id="3.40.1280.10">
    <property type="match status" value="1"/>
</dbReference>
<keyword evidence="2 5" id="KW-0489">Methyltransferase</keyword>
<dbReference type="GO" id="GO:0032259">
    <property type="term" value="P:methylation"/>
    <property type="evidence" value="ECO:0007669"/>
    <property type="project" value="UniProtKB-KW"/>
</dbReference>
<feature type="domain" description="RNA 2-O ribose methyltransferase substrate binding" evidence="4">
    <location>
        <begin position="36"/>
        <end position="111"/>
    </location>
</feature>
<accession>A0A286RET6</accession>
<dbReference type="Pfam" id="PF22435">
    <property type="entry name" value="MRM3-like_sub_bind"/>
    <property type="match status" value="1"/>
</dbReference>
<protein>
    <submittedName>
        <fullName evidence="5">SpoU rRNA methylase family protein</fullName>
    </submittedName>
</protein>